<reference evidence="2" key="1">
    <citation type="submission" date="2020-01" db="EMBL/GenBank/DDBJ databases">
        <authorList>
            <consortium name="DOE Joint Genome Institute"/>
            <person name="Haridas S."/>
            <person name="Albert R."/>
            <person name="Binder M."/>
            <person name="Bloem J."/>
            <person name="Labutti K."/>
            <person name="Salamov A."/>
            <person name="Andreopoulos B."/>
            <person name="Baker S.E."/>
            <person name="Barry K."/>
            <person name="Bills G."/>
            <person name="Bluhm B.H."/>
            <person name="Cannon C."/>
            <person name="Castanera R."/>
            <person name="Culley D.E."/>
            <person name="Daum C."/>
            <person name="Ezra D."/>
            <person name="Gonzalez J.B."/>
            <person name="Henrissat B."/>
            <person name="Kuo A."/>
            <person name="Liang C."/>
            <person name="Lipzen A."/>
            <person name="Lutzoni F."/>
            <person name="Magnuson J."/>
            <person name="Mondo S."/>
            <person name="Nolan M."/>
            <person name="Ohm R."/>
            <person name="Pangilinan J."/>
            <person name="Park H.-J."/>
            <person name="Ramirez L."/>
            <person name="Alfaro M."/>
            <person name="Sun H."/>
            <person name="Tritt A."/>
            <person name="Yoshinaga Y."/>
            <person name="Zwiers L.-H."/>
            <person name="Turgeon B.G."/>
            <person name="Goodwin S.B."/>
            <person name="Spatafora J.W."/>
            <person name="Crous P.W."/>
            <person name="Grigoriev I.V."/>
        </authorList>
    </citation>
    <scope>NUCLEOTIDE SEQUENCE</scope>
    <source>
        <strain evidence="2">CBS 342.82</strain>
    </source>
</reference>
<gene>
    <name evidence="2" type="ORF">K489DRAFT_316049</name>
</gene>
<dbReference type="Proteomes" id="UP000504637">
    <property type="component" value="Unplaced"/>
</dbReference>
<evidence type="ECO:0000313" key="2">
    <source>
        <dbReference type="RefSeq" id="XP_033461662.1"/>
    </source>
</evidence>
<name>A0A6J3M9A0_9PEZI</name>
<organism evidence="2">
    <name type="scientific">Dissoconium aciculare CBS 342.82</name>
    <dbReference type="NCBI Taxonomy" id="1314786"/>
    <lineage>
        <taxon>Eukaryota</taxon>
        <taxon>Fungi</taxon>
        <taxon>Dikarya</taxon>
        <taxon>Ascomycota</taxon>
        <taxon>Pezizomycotina</taxon>
        <taxon>Dothideomycetes</taxon>
        <taxon>Dothideomycetidae</taxon>
        <taxon>Mycosphaerellales</taxon>
        <taxon>Dissoconiaceae</taxon>
        <taxon>Dissoconium</taxon>
    </lineage>
</organism>
<dbReference type="AlphaFoldDB" id="A0A6J3M9A0"/>
<dbReference type="GeneID" id="54358929"/>
<reference evidence="2" key="2">
    <citation type="submission" date="2020-04" db="EMBL/GenBank/DDBJ databases">
        <authorList>
            <consortium name="NCBI Genome Project"/>
        </authorList>
    </citation>
    <scope>NUCLEOTIDE SEQUENCE</scope>
    <source>
        <strain evidence="2">CBS 342.82</strain>
    </source>
</reference>
<accession>A0A6J3M9A0</accession>
<feature type="non-terminal residue" evidence="2">
    <location>
        <position position="225"/>
    </location>
</feature>
<dbReference type="OrthoDB" id="3343459at2759"/>
<evidence type="ECO:0000313" key="1">
    <source>
        <dbReference type="Proteomes" id="UP000504637"/>
    </source>
</evidence>
<proteinExistence type="predicted"/>
<keyword evidence="1" id="KW-1185">Reference proteome</keyword>
<sequence length="225" mass="25107">MSSATTYTAHIQEFKKDREQLEANGYRLQLAKAVSTDGALPTSNVVYASRILAPDMSITWEENYGFNWVQDMSKPGAKVTYSGEWVAVKLGETFNLDKTGGWVKQNGAASDANALNIGSNDYKIPVHIIVGVKTADKVTPQNPQGWTPIYVSPKQILVSGSGQYVPKENIEIWYDTKDDSATMISTQQTYKEEFDMAGKPEWWFHWDHTTGKWQDQGSAFPVPST</sequence>
<dbReference type="RefSeq" id="XP_033461662.1">
    <property type="nucleotide sequence ID" value="XM_033601129.1"/>
</dbReference>
<reference evidence="2" key="3">
    <citation type="submission" date="2025-08" db="UniProtKB">
        <authorList>
            <consortium name="RefSeq"/>
        </authorList>
    </citation>
    <scope>IDENTIFICATION</scope>
    <source>
        <strain evidence="2">CBS 342.82</strain>
    </source>
</reference>
<protein>
    <submittedName>
        <fullName evidence="2">Uncharacterized protein</fullName>
    </submittedName>
</protein>